<dbReference type="Proteomes" id="UP001295469">
    <property type="component" value="Chromosome A07"/>
</dbReference>
<sequence length="60" mass="7242">MKILHRQQFIKPKKDQAAFLEMEMKIQMQQLVSKENLTLSRLGLLLFYRIEKTRLITPPR</sequence>
<protein>
    <submittedName>
        <fullName evidence="1">(rape) hypothetical protein</fullName>
    </submittedName>
</protein>
<accession>A0A816YUC2</accession>
<reference evidence="1" key="1">
    <citation type="submission" date="2021-01" db="EMBL/GenBank/DDBJ databases">
        <authorList>
            <consortium name="Genoscope - CEA"/>
            <person name="William W."/>
        </authorList>
    </citation>
    <scope>NUCLEOTIDE SEQUENCE</scope>
</reference>
<dbReference type="EMBL" id="HG994361">
    <property type="protein sequence ID" value="CAF2168827.1"/>
    <property type="molecule type" value="Genomic_DNA"/>
</dbReference>
<name>A0A816YUC2_BRANA</name>
<evidence type="ECO:0000313" key="1">
    <source>
        <dbReference type="EMBL" id="CAF2168827.1"/>
    </source>
</evidence>
<gene>
    <name evidence="1" type="ORF">DARMORV10_A07P21530.1</name>
</gene>
<organism evidence="1">
    <name type="scientific">Brassica napus</name>
    <name type="common">Rape</name>
    <dbReference type="NCBI Taxonomy" id="3708"/>
    <lineage>
        <taxon>Eukaryota</taxon>
        <taxon>Viridiplantae</taxon>
        <taxon>Streptophyta</taxon>
        <taxon>Embryophyta</taxon>
        <taxon>Tracheophyta</taxon>
        <taxon>Spermatophyta</taxon>
        <taxon>Magnoliopsida</taxon>
        <taxon>eudicotyledons</taxon>
        <taxon>Gunneridae</taxon>
        <taxon>Pentapetalae</taxon>
        <taxon>rosids</taxon>
        <taxon>malvids</taxon>
        <taxon>Brassicales</taxon>
        <taxon>Brassicaceae</taxon>
        <taxon>Brassiceae</taxon>
        <taxon>Brassica</taxon>
    </lineage>
</organism>
<feature type="non-terminal residue" evidence="1">
    <location>
        <position position="60"/>
    </location>
</feature>
<proteinExistence type="predicted"/>
<dbReference type="AlphaFoldDB" id="A0A816YUC2"/>